<proteinExistence type="predicted"/>
<organism evidence="1 2">
    <name type="scientific">Dictyobacter halimunensis</name>
    <dbReference type="NCBI Taxonomy" id="3026934"/>
    <lineage>
        <taxon>Bacteria</taxon>
        <taxon>Bacillati</taxon>
        <taxon>Chloroflexota</taxon>
        <taxon>Ktedonobacteria</taxon>
        <taxon>Ktedonobacterales</taxon>
        <taxon>Dictyobacteraceae</taxon>
        <taxon>Dictyobacter</taxon>
    </lineage>
</organism>
<dbReference type="PANTHER" id="PTHR12993">
    <property type="entry name" value="N-ACETYLGLUCOSAMINYL-PHOSPHATIDYLINOSITOL DE-N-ACETYLASE-RELATED"/>
    <property type="match status" value="1"/>
</dbReference>
<dbReference type="SUPFAM" id="SSF102588">
    <property type="entry name" value="LmbE-like"/>
    <property type="match status" value="1"/>
</dbReference>
<name>A0ABQ6FWR7_9CHLR</name>
<keyword evidence="2" id="KW-1185">Reference proteome</keyword>
<sequence length="269" mass="30423">MLTEPDYEAMVIGAHPDDNDFGTAATCALWASQGKKVVWVVMTDGTEGSEIPSQSDEELMLLREQEQRAAAEVYGIKAVEFLRNRDGHLVNSEDTRRAVVKLIRKYRPRVIFTHDPTSHIMAPDPDEKPDATGYLNHPDHRATGNIVVDSIFPFAGNPRSFRELLAEELQPYRVHEVYFFGSTQTNTYVDVTESIDKKGQGLMCHKSQFNPDDNDRMAERMRERAASVAKDAKEKKGLEMRYAESFRRMKLHIPPAPKEDTVVPAGSEE</sequence>
<evidence type="ECO:0000313" key="2">
    <source>
        <dbReference type="Proteomes" id="UP001344906"/>
    </source>
</evidence>
<dbReference type="PANTHER" id="PTHR12993:SF28">
    <property type="entry name" value="LMBE FAMILY PROTEIN"/>
    <property type="match status" value="1"/>
</dbReference>
<dbReference type="Pfam" id="PF02585">
    <property type="entry name" value="PIG-L"/>
    <property type="match status" value="1"/>
</dbReference>
<dbReference type="Gene3D" id="3.40.50.10320">
    <property type="entry name" value="LmbE-like"/>
    <property type="match status" value="1"/>
</dbReference>
<dbReference type="InterPro" id="IPR024078">
    <property type="entry name" value="LmbE-like_dom_sf"/>
</dbReference>
<gene>
    <name evidence="1" type="ORF">KDH_38170</name>
</gene>
<dbReference type="Proteomes" id="UP001344906">
    <property type="component" value="Unassembled WGS sequence"/>
</dbReference>
<evidence type="ECO:0000313" key="1">
    <source>
        <dbReference type="EMBL" id="GLV56978.1"/>
    </source>
</evidence>
<accession>A0ABQ6FWR7</accession>
<protein>
    <submittedName>
        <fullName evidence="1">GlcNAc-PI de-N-acetylase</fullName>
    </submittedName>
</protein>
<comment type="caution">
    <text evidence="1">The sequence shown here is derived from an EMBL/GenBank/DDBJ whole genome shotgun (WGS) entry which is preliminary data.</text>
</comment>
<dbReference type="EMBL" id="BSRI01000002">
    <property type="protein sequence ID" value="GLV56978.1"/>
    <property type="molecule type" value="Genomic_DNA"/>
</dbReference>
<dbReference type="InterPro" id="IPR003737">
    <property type="entry name" value="GlcNAc_PI_deacetylase-related"/>
</dbReference>
<reference evidence="1 2" key="1">
    <citation type="submission" date="2023-02" db="EMBL/GenBank/DDBJ databases">
        <title>Dictyobacter halimunensis sp. nov., a new member of the class Ktedonobacteria from forest soil in a geothermal area.</title>
        <authorList>
            <person name="Rachmania M.K."/>
            <person name="Ningsih F."/>
            <person name="Sakai Y."/>
            <person name="Yabe S."/>
            <person name="Yokota A."/>
            <person name="Sjamsuridzal W."/>
        </authorList>
    </citation>
    <scope>NUCLEOTIDE SEQUENCE [LARGE SCALE GENOMIC DNA]</scope>
    <source>
        <strain evidence="1 2">S3.2.2.5</strain>
    </source>
</reference>